<evidence type="ECO:0000313" key="2">
    <source>
        <dbReference type="Proteomes" id="UP001144050"/>
    </source>
</evidence>
<organism evidence="1 2">
    <name type="scientific">Ralstonia solanacearum</name>
    <name type="common">Pseudomonas solanacearum</name>
    <dbReference type="NCBI Taxonomy" id="305"/>
    <lineage>
        <taxon>Bacteria</taxon>
        <taxon>Pseudomonadati</taxon>
        <taxon>Pseudomonadota</taxon>
        <taxon>Betaproteobacteria</taxon>
        <taxon>Burkholderiales</taxon>
        <taxon>Burkholderiaceae</taxon>
        <taxon>Ralstonia</taxon>
        <taxon>Ralstonia solanacearum species complex</taxon>
    </lineage>
</organism>
<comment type="caution">
    <text evidence="1">The sequence shown here is derived from an EMBL/GenBank/DDBJ whole genome shotgun (WGS) entry which is preliminary data.</text>
</comment>
<dbReference type="EMBL" id="JAIVFG010000077">
    <property type="protein sequence ID" value="MDB0573887.1"/>
    <property type="molecule type" value="Genomic_DNA"/>
</dbReference>
<gene>
    <name evidence="1" type="ORF">LBW59_24400</name>
</gene>
<dbReference type="Proteomes" id="UP001144050">
    <property type="component" value="Unassembled WGS sequence"/>
</dbReference>
<dbReference type="InterPro" id="IPR029068">
    <property type="entry name" value="Glyas_Bleomycin-R_OHBP_Dase"/>
</dbReference>
<dbReference type="AlphaFoldDB" id="A0AAW5ZWR2"/>
<proteinExistence type="predicted"/>
<dbReference type="SUPFAM" id="SSF54593">
    <property type="entry name" value="Glyoxalase/Bleomycin resistance protein/Dihydroxybiphenyl dioxygenase"/>
    <property type="match status" value="1"/>
</dbReference>
<protein>
    <recommendedName>
        <fullName evidence="3">VOC family protein</fullName>
    </recommendedName>
</protein>
<accession>A0AAW5ZWR2</accession>
<reference evidence="1" key="1">
    <citation type="submission" date="2021-09" db="EMBL/GenBank/DDBJ databases">
        <title>Genomic analysis of Ralstonia spp.</title>
        <authorList>
            <person name="Aburjaile F."/>
            <person name="Ariute J.C."/>
            <person name="Pais A.K.L."/>
            <person name="Albuquerque G.M.R."/>
            <person name="Silva A.M.F."/>
            <person name="Brenig B."/>
            <person name="Azevedo V."/>
            <person name="Matiuzzi M."/>
            <person name="Ramos R."/>
            <person name="Goes-Neto A."/>
            <person name="Soares S."/>
            <person name="Iseppon A.M.B."/>
            <person name="Souza E."/>
            <person name="Gama M."/>
        </authorList>
    </citation>
    <scope>NUCLEOTIDE SEQUENCE</scope>
    <source>
        <strain evidence="1">CCRMRs91</strain>
    </source>
</reference>
<evidence type="ECO:0008006" key="3">
    <source>
        <dbReference type="Google" id="ProtNLM"/>
    </source>
</evidence>
<evidence type="ECO:0000313" key="1">
    <source>
        <dbReference type="EMBL" id="MDB0573887.1"/>
    </source>
</evidence>
<name>A0AAW5ZWR2_RALSL</name>
<sequence>MRVDIFVPTNSLEDQIQFYVNELGIFVIAHDYGMGDVLLRHVDCDSFCLQLQHNRAPSIDEPLFCISTKNCRSEFERLLKVVFRNGGLVASAGGGAQLLEFPLGQTISLRDASGNLFLITEWHPSAL</sequence>
<dbReference type="RefSeq" id="WP_231410084.1">
    <property type="nucleotide sequence ID" value="NZ_CP088238.1"/>
</dbReference>